<dbReference type="HOGENOM" id="CLU_025996_0_5_10"/>
<dbReference type="AlphaFoldDB" id="F0SD86"/>
<dbReference type="KEGG" id="psn:Pedsa_2324"/>
<dbReference type="RefSeq" id="WP_013633358.1">
    <property type="nucleotide sequence ID" value="NC_015177.1"/>
</dbReference>
<feature type="domain" description="Glycosyltransferase 2-like" evidence="1">
    <location>
        <begin position="8"/>
        <end position="137"/>
    </location>
</feature>
<name>F0SD86_PSESL</name>
<dbReference type="Pfam" id="PF00535">
    <property type="entry name" value="Glycos_transf_2"/>
    <property type="match status" value="1"/>
</dbReference>
<dbReference type="STRING" id="762903.Pedsa_2324"/>
<evidence type="ECO:0000259" key="1">
    <source>
        <dbReference type="Pfam" id="PF00535"/>
    </source>
</evidence>
<proteinExistence type="predicted"/>
<dbReference type="Gene3D" id="3.90.550.10">
    <property type="entry name" value="Spore Coat Polysaccharide Biosynthesis Protein SpsA, Chain A"/>
    <property type="match status" value="1"/>
</dbReference>
<reference evidence="2 3" key="1">
    <citation type="journal article" date="2011" name="Stand. Genomic Sci.">
        <title>Complete genome sequence of the gliding, heparinolytic Pedobacter saltans type strain (113).</title>
        <authorList>
            <person name="Liolios K."/>
            <person name="Sikorski J."/>
            <person name="Lu M."/>
            <person name="Nolan M."/>
            <person name="Lapidus A."/>
            <person name="Lucas S."/>
            <person name="Hammon N."/>
            <person name="Deshpande S."/>
            <person name="Cheng J.F."/>
            <person name="Tapia R."/>
            <person name="Han C."/>
            <person name="Goodwin L."/>
            <person name="Pitluck S."/>
            <person name="Huntemann M."/>
            <person name="Ivanova N."/>
            <person name="Pagani I."/>
            <person name="Mavromatis K."/>
            <person name="Ovchinikova G."/>
            <person name="Pati A."/>
            <person name="Chen A."/>
            <person name="Palaniappan K."/>
            <person name="Land M."/>
            <person name="Hauser L."/>
            <person name="Brambilla E.M."/>
            <person name="Kotsyurbenko O."/>
            <person name="Rohde M."/>
            <person name="Tindall B.J."/>
            <person name="Abt B."/>
            <person name="Goker M."/>
            <person name="Detter J.C."/>
            <person name="Woyke T."/>
            <person name="Bristow J."/>
            <person name="Eisen J.A."/>
            <person name="Markowitz V."/>
            <person name="Hugenholtz P."/>
            <person name="Klenk H.P."/>
            <person name="Kyrpides N.C."/>
        </authorList>
    </citation>
    <scope>NUCLEOTIDE SEQUENCE [LARGE SCALE GENOMIC DNA]</scope>
    <source>
        <strain evidence="3">ATCC 51119 / DSM 12145 / JCM 21818 / LMG 10337 / NBRC 100064 / NCIMB 13643</strain>
    </source>
</reference>
<keyword evidence="3" id="KW-1185">Reference proteome</keyword>
<sequence length="321" mass="37695">MEKKLQVSIIIPCYNSEKYVTETLDSVIEQTYEIWECIIVDDHSTDNTWRILEDYQYKYPDKIFLYKNPRKGACAARNIGMEKSKGEYLKFLDSDDILFDKNIIKKQIEFLQKTQADIAHGIEIHYNNVFEINNIIKKRGGIISLKKVNSFFKNFPITSNFIASRKKFFPLEWDESLSSGQEFDILFRAYTNGLKFSFQKTPYCKIRAHGGIYRISNMDKFNFFNNTVFLYKKLISHLNCDKIEDNTDLKKEIKNQLIIHRINAIRFSNITAFEDFGKIINTPSLAQSHASLTYCILYKISIVNKNVSLLLYKILNRLRLT</sequence>
<evidence type="ECO:0000313" key="2">
    <source>
        <dbReference type="EMBL" id="ADY52872.1"/>
    </source>
</evidence>
<dbReference type="InterPro" id="IPR001173">
    <property type="entry name" value="Glyco_trans_2-like"/>
</dbReference>
<dbReference type="Proteomes" id="UP000000310">
    <property type="component" value="Chromosome"/>
</dbReference>
<dbReference type="CDD" id="cd00761">
    <property type="entry name" value="Glyco_tranf_GTA_type"/>
    <property type="match status" value="1"/>
</dbReference>
<organism evidence="2 3">
    <name type="scientific">Pseudopedobacter saltans (strain ATCC 51119 / DSM 12145 / JCM 21818 / CCUG 39354 / LMG 10337 / NBRC 100064 / NCIMB 13643)</name>
    <name type="common">Pedobacter saltans</name>
    <dbReference type="NCBI Taxonomy" id="762903"/>
    <lineage>
        <taxon>Bacteria</taxon>
        <taxon>Pseudomonadati</taxon>
        <taxon>Bacteroidota</taxon>
        <taxon>Sphingobacteriia</taxon>
        <taxon>Sphingobacteriales</taxon>
        <taxon>Sphingobacteriaceae</taxon>
        <taxon>Pseudopedobacter</taxon>
    </lineage>
</organism>
<protein>
    <submittedName>
        <fullName evidence="2">Glycosyl transferase family 2</fullName>
    </submittedName>
</protein>
<evidence type="ECO:0000313" key="3">
    <source>
        <dbReference type="Proteomes" id="UP000000310"/>
    </source>
</evidence>
<reference evidence="3" key="2">
    <citation type="submission" date="2011-02" db="EMBL/GenBank/DDBJ databases">
        <title>The complete genome of Pedobacter saltans DSM 12145.</title>
        <authorList>
            <consortium name="US DOE Joint Genome Institute (JGI-PGF)"/>
            <person name="Lucas S."/>
            <person name="Copeland A."/>
            <person name="Lapidus A."/>
            <person name="Bruce D."/>
            <person name="Goodwin L."/>
            <person name="Pitluck S."/>
            <person name="Kyrpides N."/>
            <person name="Mavromatis K."/>
            <person name="Pagani I."/>
            <person name="Ivanova N."/>
            <person name="Ovchinnikova G."/>
            <person name="Lu M."/>
            <person name="Detter J.C."/>
            <person name="Han C."/>
            <person name="Land M."/>
            <person name="Hauser L."/>
            <person name="Markowitz V."/>
            <person name="Cheng J.-F."/>
            <person name="Hugenholtz P."/>
            <person name="Woyke T."/>
            <person name="Wu D."/>
            <person name="Tindall B."/>
            <person name="Pomrenke H.G."/>
            <person name="Brambilla E."/>
            <person name="Klenk H.-P."/>
            <person name="Eisen J.A."/>
        </authorList>
    </citation>
    <scope>NUCLEOTIDE SEQUENCE [LARGE SCALE GENOMIC DNA]</scope>
    <source>
        <strain evidence="3">ATCC 51119 / DSM 12145 / JCM 21818 / LMG 10337 / NBRC 100064 / NCIMB 13643</strain>
    </source>
</reference>
<dbReference type="eggNOG" id="COG1216">
    <property type="taxonomic scope" value="Bacteria"/>
</dbReference>
<dbReference type="PANTHER" id="PTHR22916">
    <property type="entry name" value="GLYCOSYLTRANSFERASE"/>
    <property type="match status" value="1"/>
</dbReference>
<dbReference type="SUPFAM" id="SSF53448">
    <property type="entry name" value="Nucleotide-diphospho-sugar transferases"/>
    <property type="match status" value="1"/>
</dbReference>
<accession>F0SD86</accession>
<dbReference type="GO" id="GO:0016758">
    <property type="term" value="F:hexosyltransferase activity"/>
    <property type="evidence" value="ECO:0007669"/>
    <property type="project" value="UniProtKB-ARBA"/>
</dbReference>
<dbReference type="PANTHER" id="PTHR22916:SF3">
    <property type="entry name" value="UDP-GLCNAC:BETAGAL BETA-1,3-N-ACETYLGLUCOSAMINYLTRANSFERASE-LIKE PROTEIN 1"/>
    <property type="match status" value="1"/>
</dbReference>
<dbReference type="InterPro" id="IPR029044">
    <property type="entry name" value="Nucleotide-diphossugar_trans"/>
</dbReference>
<keyword evidence="2" id="KW-0808">Transferase</keyword>
<dbReference type="OrthoDB" id="6638511at2"/>
<gene>
    <name evidence="2" type="ordered locus">Pedsa_2324</name>
</gene>
<dbReference type="EMBL" id="CP002545">
    <property type="protein sequence ID" value="ADY52872.1"/>
    <property type="molecule type" value="Genomic_DNA"/>
</dbReference>